<protein>
    <submittedName>
        <fullName evidence="1">Uncharacterized protein</fullName>
    </submittedName>
</protein>
<proteinExistence type="predicted"/>
<dbReference type="OMA" id="MGQSCAG"/>
<dbReference type="InterPro" id="IPR010410">
    <property type="entry name" value="DUF1005"/>
</dbReference>
<dbReference type="EMBL" id="CM035411">
    <property type="protein sequence ID" value="KAH7435762.1"/>
    <property type="molecule type" value="Genomic_DNA"/>
</dbReference>
<dbReference type="OrthoDB" id="1881824at2759"/>
<dbReference type="PROSITE" id="PS51257">
    <property type="entry name" value="PROKAR_LIPOPROTEIN"/>
    <property type="match status" value="1"/>
</dbReference>
<name>A0A8T2UK10_CERRI</name>
<dbReference type="PANTHER" id="PTHR31317:SF4">
    <property type="entry name" value="OS08G0163500 PROTEIN"/>
    <property type="match status" value="1"/>
</dbReference>
<dbReference type="Pfam" id="PF06219">
    <property type="entry name" value="DUF1005"/>
    <property type="match status" value="1"/>
</dbReference>
<evidence type="ECO:0000313" key="1">
    <source>
        <dbReference type="EMBL" id="KAH7435762.1"/>
    </source>
</evidence>
<keyword evidence="2" id="KW-1185">Reference proteome</keyword>
<organism evidence="1 2">
    <name type="scientific">Ceratopteris richardii</name>
    <name type="common">Triangle waterfern</name>
    <dbReference type="NCBI Taxonomy" id="49495"/>
    <lineage>
        <taxon>Eukaryota</taxon>
        <taxon>Viridiplantae</taxon>
        <taxon>Streptophyta</taxon>
        <taxon>Embryophyta</taxon>
        <taxon>Tracheophyta</taxon>
        <taxon>Polypodiopsida</taxon>
        <taxon>Polypodiidae</taxon>
        <taxon>Polypodiales</taxon>
        <taxon>Pteridineae</taxon>
        <taxon>Pteridaceae</taxon>
        <taxon>Parkerioideae</taxon>
        <taxon>Ceratopteris</taxon>
    </lineage>
</organism>
<dbReference type="Proteomes" id="UP000825935">
    <property type="component" value="Chromosome 6"/>
</dbReference>
<dbReference type="PANTHER" id="PTHR31317">
    <property type="entry name" value="OS08G0163500 PROTEIN"/>
    <property type="match status" value="1"/>
</dbReference>
<reference evidence="1" key="1">
    <citation type="submission" date="2021-08" db="EMBL/GenBank/DDBJ databases">
        <title>WGS assembly of Ceratopteris richardii.</title>
        <authorList>
            <person name="Marchant D.B."/>
            <person name="Chen G."/>
            <person name="Jenkins J."/>
            <person name="Shu S."/>
            <person name="Leebens-Mack J."/>
            <person name="Grimwood J."/>
            <person name="Schmutz J."/>
            <person name="Soltis P."/>
            <person name="Soltis D."/>
            <person name="Chen Z.-H."/>
        </authorList>
    </citation>
    <scope>NUCLEOTIDE SEQUENCE</scope>
    <source>
        <strain evidence="1">Whitten #5841</strain>
        <tissue evidence="1">Leaf</tissue>
    </source>
</reference>
<dbReference type="AlphaFoldDB" id="A0A8T2UK10"/>
<comment type="caution">
    <text evidence="1">The sequence shown here is derived from an EMBL/GenBank/DDBJ whole genome shotgun (WGS) entry which is preliminary data.</text>
</comment>
<sequence length="464" mass="49782">MDARNFIKISVRSLGLRISNSSSAAAPSGVVSYSCEIKLHNFPVQKAPVPLVLTDFVSSTDSSSRVRRNSSGNSSNLGVNKIAASFYLDETDLKRLLDLPCFKISSHCLEIVVVSGSQGVSCGLGAGKHIGSLKIKVSQEWVEGRRLEVHHGWASIGRKRVDGKGPSIELHASVTVEPDPRYVFQFDGEPALNSLIIQSHGSIRQPIFSCKFTGDRSSRSGFDDAFNGWTISSSGEKTRGKKERKGWLVMIHDLSGSPVAAASMVTPFVPSSGSNYVSRSNPGAWLILRPEPGGLLRSESGGVTSWCPWGRLEAWREQGLKGGLGCRFQIVPDGGGMNGVRDGILISETVICTRRGGNFLIDRGKGTSGFSFPVDSPGSSGDFSFNMSLSSISGFVMSCRIQGKGRSNKKRIKPVVQLAARHVSCVEDAAVFMALAAAVDLSMDACQSFTRKLRKELSDAVSST</sequence>
<gene>
    <name evidence="1" type="ORF">KP509_06G078800</name>
</gene>
<evidence type="ECO:0000313" key="2">
    <source>
        <dbReference type="Proteomes" id="UP000825935"/>
    </source>
</evidence>
<accession>A0A8T2UK10</accession>